<organism evidence="2 3">
    <name type="scientific">Runella slithyformis (strain ATCC 29530 / DSM 19594 / LMG 11500 / NCIMB 11436 / LSU 4)</name>
    <dbReference type="NCBI Taxonomy" id="761193"/>
    <lineage>
        <taxon>Bacteria</taxon>
        <taxon>Pseudomonadati</taxon>
        <taxon>Bacteroidota</taxon>
        <taxon>Cytophagia</taxon>
        <taxon>Cytophagales</taxon>
        <taxon>Spirosomataceae</taxon>
        <taxon>Runella</taxon>
    </lineage>
</organism>
<feature type="region of interest" description="Disordered" evidence="1">
    <location>
        <begin position="180"/>
        <end position="213"/>
    </location>
</feature>
<reference evidence="2 3" key="2">
    <citation type="journal article" date="2012" name="Stand. Genomic Sci.">
        <title>Complete genome sequence of the aquatic bacterium Runella slithyformis type strain (LSU 4(T)).</title>
        <authorList>
            <person name="Copeland A."/>
            <person name="Zhang X."/>
            <person name="Misra M."/>
            <person name="Lapidus A."/>
            <person name="Nolan M."/>
            <person name="Lucas S."/>
            <person name="Deshpande S."/>
            <person name="Cheng J.F."/>
            <person name="Tapia R."/>
            <person name="Goodwin L.A."/>
            <person name="Pitluck S."/>
            <person name="Liolios K."/>
            <person name="Pagani I."/>
            <person name="Ivanova N."/>
            <person name="Mikhailova N."/>
            <person name="Pati A."/>
            <person name="Chen A."/>
            <person name="Palaniappan K."/>
            <person name="Land M."/>
            <person name="Hauser L."/>
            <person name="Pan C."/>
            <person name="Jeffries C.D."/>
            <person name="Detter J.C."/>
            <person name="Brambilla E.M."/>
            <person name="Rohde M."/>
            <person name="Djao O.D."/>
            <person name="Goker M."/>
            <person name="Sikorski J."/>
            <person name="Tindall B.J."/>
            <person name="Woyke T."/>
            <person name="Bristow J."/>
            <person name="Eisen J.A."/>
            <person name="Markowitz V."/>
            <person name="Hugenholtz P."/>
            <person name="Kyrpides N.C."/>
            <person name="Klenk H.P."/>
            <person name="Mavromatis K."/>
        </authorList>
    </citation>
    <scope>NUCLEOTIDE SEQUENCE [LARGE SCALE GENOMIC DNA]</scope>
    <source>
        <strain evidence="3">ATCC 29530 / DSM 19594 / LMG 11500 / NCIMB 11436 / LSU 4</strain>
    </source>
</reference>
<dbReference type="AlphaFoldDB" id="A0A7U3ZI41"/>
<reference evidence="3" key="1">
    <citation type="submission" date="2011-06" db="EMBL/GenBank/DDBJ databases">
        <title>The complete genome of chromosome of Runella slithyformis DSM 19594.</title>
        <authorList>
            <consortium name="US DOE Joint Genome Institute (JGI-PGF)"/>
            <person name="Lucas S."/>
            <person name="Han J."/>
            <person name="Lapidus A."/>
            <person name="Bruce D."/>
            <person name="Goodwin L."/>
            <person name="Pitluck S."/>
            <person name="Peters L."/>
            <person name="Kyrpides N."/>
            <person name="Mavromatis K."/>
            <person name="Ivanova N."/>
            <person name="Ovchinnikova G."/>
            <person name="Zhang X."/>
            <person name="Misra M."/>
            <person name="Detter J.C."/>
            <person name="Tapia R."/>
            <person name="Han C."/>
            <person name="Land M."/>
            <person name="Hauser L."/>
            <person name="Markowitz V."/>
            <person name="Cheng J.-F."/>
            <person name="Hugenholtz P."/>
            <person name="Woyke T."/>
            <person name="Wu D."/>
            <person name="Tindall B."/>
            <person name="Faehrich R."/>
            <person name="Brambilla E."/>
            <person name="Klenk H.-P."/>
            <person name="Eisen J.A."/>
        </authorList>
    </citation>
    <scope>NUCLEOTIDE SEQUENCE [LARGE SCALE GENOMIC DNA]</scope>
    <source>
        <strain evidence="3">ATCC 29530 / DSM 19594 / LMG 11500 / NCIMB 11436 / LSU 4</strain>
    </source>
</reference>
<protein>
    <submittedName>
        <fullName evidence="2">Uncharacterized protein</fullName>
    </submittedName>
</protein>
<proteinExistence type="predicted"/>
<feature type="compositionally biased region" description="Polar residues" evidence="1">
    <location>
        <begin position="190"/>
        <end position="207"/>
    </location>
</feature>
<dbReference type="Proteomes" id="UP000000493">
    <property type="component" value="Chromosome"/>
</dbReference>
<dbReference type="RefSeq" id="WP_013926963.1">
    <property type="nucleotide sequence ID" value="NC_015703.1"/>
</dbReference>
<name>A0A7U3ZI41_RUNSL</name>
<evidence type="ECO:0000313" key="2">
    <source>
        <dbReference type="EMBL" id="AEI47644.1"/>
    </source>
</evidence>
<evidence type="ECO:0000313" key="3">
    <source>
        <dbReference type="Proteomes" id="UP000000493"/>
    </source>
</evidence>
<accession>A0A7U3ZI41</accession>
<gene>
    <name evidence="2" type="ordered locus">Runsl_1216</name>
</gene>
<dbReference type="KEGG" id="rsi:Runsl_1216"/>
<sequence>MALHEENSVAYLYIFNGRIAQRVDHPTDKTVSRTNKNGQRIHERYYGAVQGMLTNIELESGDYGKQWLLSLQDGLDKYTLRLGYSSRIAKSIFCRLPNAALDEFITVIAWKDKDDKEASVIRHGSANIPMKYTKDNPNGLPPMVKTVVDGKDVWNDTDQMKFLESLVLETIVPKLHRLHGRPKAKEVPAQATTSESSFQAFDATTGNGDDAPF</sequence>
<dbReference type="EMBL" id="CP002859">
    <property type="protein sequence ID" value="AEI47644.1"/>
    <property type="molecule type" value="Genomic_DNA"/>
</dbReference>
<evidence type="ECO:0000256" key="1">
    <source>
        <dbReference type="SAM" id="MobiDB-lite"/>
    </source>
</evidence>
<keyword evidence="3" id="KW-1185">Reference proteome</keyword>